<proteinExistence type="predicted"/>
<dbReference type="AlphaFoldDB" id="A0A175YM81"/>
<organism evidence="1">
    <name type="scientific">Daucus carota subsp. sativus</name>
    <name type="common">Carrot</name>
    <dbReference type="NCBI Taxonomy" id="79200"/>
    <lineage>
        <taxon>Eukaryota</taxon>
        <taxon>Viridiplantae</taxon>
        <taxon>Streptophyta</taxon>
        <taxon>Embryophyta</taxon>
        <taxon>Tracheophyta</taxon>
        <taxon>Spermatophyta</taxon>
        <taxon>Magnoliopsida</taxon>
        <taxon>eudicotyledons</taxon>
        <taxon>Gunneridae</taxon>
        <taxon>Pentapetalae</taxon>
        <taxon>asterids</taxon>
        <taxon>campanulids</taxon>
        <taxon>Apiales</taxon>
        <taxon>Apiaceae</taxon>
        <taxon>Apioideae</taxon>
        <taxon>Scandiceae</taxon>
        <taxon>Daucinae</taxon>
        <taxon>Daucus</taxon>
        <taxon>Daucus sect. Daucus</taxon>
    </lineage>
</organism>
<accession>A0A175YM81</accession>
<reference evidence="1" key="1">
    <citation type="journal article" date="2016" name="Nat. Genet.">
        <title>A high-quality carrot genome assembly provides new insights into carotenoid accumulation and asterid genome evolution.</title>
        <authorList>
            <person name="Iorizzo M."/>
            <person name="Ellison S."/>
            <person name="Senalik D."/>
            <person name="Zeng P."/>
            <person name="Satapoomin P."/>
            <person name="Huang J."/>
            <person name="Bowman M."/>
            <person name="Iovene M."/>
            <person name="Sanseverino W."/>
            <person name="Cavagnaro P."/>
            <person name="Yildiz M."/>
            <person name="Macko-Podgorni A."/>
            <person name="Moranska E."/>
            <person name="Grzebelus E."/>
            <person name="Grzebelus D."/>
            <person name="Ashrafi H."/>
            <person name="Zheng Z."/>
            <person name="Cheng S."/>
            <person name="Spooner D."/>
            <person name="Van Deynze A."/>
            <person name="Simon P."/>
        </authorList>
    </citation>
    <scope>NUCLEOTIDE SEQUENCE [LARGE SCALE GENOMIC DNA]</scope>
    <source>
        <tissue evidence="1">Leaf</tissue>
    </source>
</reference>
<comment type="caution">
    <text evidence="1">The sequence shown here is derived from an EMBL/GenBank/DDBJ whole genome shotgun (WGS) entry which is preliminary data.</text>
</comment>
<name>A0A175YM81_DAUCS</name>
<protein>
    <submittedName>
        <fullName evidence="1">Uncharacterized protein</fullName>
    </submittedName>
</protein>
<dbReference type="Gramene" id="KZM84563">
    <property type="protein sequence ID" value="KZM84563"/>
    <property type="gene ID" value="DCAR_028015"/>
</dbReference>
<evidence type="ECO:0000313" key="1">
    <source>
        <dbReference type="EMBL" id="KZM84563.1"/>
    </source>
</evidence>
<gene>
    <name evidence="1" type="ORF">DCAR_028015</name>
</gene>
<sequence>MLQPPPAKTLPTARLNPLLSVARINSRKHIDNYEFKIALTGLSSTKSAFSPLNVVGRSPAKDFYISPVVIFWHILKTAINKNVLPICGQ</sequence>
<dbReference type="EMBL" id="LNRQ01000008">
    <property type="protein sequence ID" value="KZM84563.1"/>
    <property type="molecule type" value="Genomic_DNA"/>
</dbReference>